<comment type="caution">
    <text evidence="1">The sequence shown here is derived from an EMBL/GenBank/DDBJ whole genome shotgun (WGS) entry which is preliminary data.</text>
</comment>
<evidence type="ECO:0000313" key="1">
    <source>
        <dbReference type="EMBL" id="MFM9327045.1"/>
    </source>
</evidence>
<reference evidence="1" key="1">
    <citation type="submission" date="2024-12" db="EMBL/GenBank/DDBJ databases">
        <authorList>
            <person name="Wu N."/>
        </authorList>
    </citation>
    <scope>NUCLEOTIDE SEQUENCE</scope>
    <source>
        <strain evidence="1">P15</strain>
    </source>
</reference>
<organism evidence="1 2">
    <name type="scientific">Paenibacillus mesotrionivorans</name>
    <dbReference type="NCBI Taxonomy" id="3160968"/>
    <lineage>
        <taxon>Bacteria</taxon>
        <taxon>Bacillati</taxon>
        <taxon>Bacillota</taxon>
        <taxon>Bacilli</taxon>
        <taxon>Bacillales</taxon>
        <taxon>Paenibacillaceae</taxon>
        <taxon>Paenibacillus</taxon>
    </lineage>
</organism>
<keyword evidence="2" id="KW-1185">Reference proteome</keyword>
<proteinExistence type="predicted"/>
<evidence type="ECO:0000313" key="2">
    <source>
        <dbReference type="Proteomes" id="UP001631969"/>
    </source>
</evidence>
<gene>
    <name evidence="1" type="ORF">ACI1P1_01915</name>
</gene>
<dbReference type="EMBL" id="JBJURJ010000001">
    <property type="protein sequence ID" value="MFM9327045.1"/>
    <property type="molecule type" value="Genomic_DNA"/>
</dbReference>
<sequence>MKLQPVMPHPRLKELKFSSRFAEGILFTFFIAAAGYVLAKLPGLDRVGQMACAIVLAVLYRQLRGYPEELRSGIRFSSTTLLRLAIILFGLKLNIAIVLQQGPALLIRDAAVILFALGMTLLLARLFRADRSLSFLLAIGTGVCGAAAIAAVSPILKSEEKDTAMAAGLIALVGTIFAIGYTLLLPFLPIPSEVYGVWTGSTLHEIAHVALAAAPAGDSAMTAAILSKLGRVFLLIPLSFILVAVHKCICKGQKPADSSAKVALPWFLAGFIGMSLLNSYVLGTYITIPAPVMEQISVITTFLLTMAMAGLGLNVNLKELRAKALRPLYAMVVTSILLSALTYFTM</sequence>
<protein>
    <submittedName>
        <fullName evidence="1">YeiH family protein</fullName>
    </submittedName>
</protein>
<dbReference type="Proteomes" id="UP001631969">
    <property type="component" value="Unassembled WGS sequence"/>
</dbReference>
<name>A0ACC7NRM7_9BACL</name>
<accession>A0ACC7NRM7</accession>